<dbReference type="Gene3D" id="3.40.50.1820">
    <property type="entry name" value="alpha/beta hydrolase"/>
    <property type="match status" value="1"/>
</dbReference>
<evidence type="ECO:0000313" key="2">
    <source>
        <dbReference type="EMBL" id="PRY66935.1"/>
    </source>
</evidence>
<gene>
    <name evidence="2" type="ORF">B0I08_10816</name>
</gene>
<dbReference type="RefSeq" id="WP_106213993.1">
    <property type="nucleotide sequence ID" value="NZ_PVTL01000008.1"/>
</dbReference>
<dbReference type="GO" id="GO:0016787">
    <property type="term" value="F:hydrolase activity"/>
    <property type="evidence" value="ECO:0007669"/>
    <property type="project" value="UniProtKB-KW"/>
</dbReference>
<reference evidence="2 3" key="1">
    <citation type="submission" date="2018-03" db="EMBL/GenBank/DDBJ databases">
        <title>Genomic Encyclopedia of Type Strains, Phase III (KMG-III): the genomes of soil and plant-associated and newly described type strains.</title>
        <authorList>
            <person name="Whitman W."/>
        </authorList>
    </citation>
    <scope>NUCLEOTIDE SEQUENCE [LARGE SCALE GENOMIC DNA]</scope>
    <source>
        <strain evidence="2 3">CGMCC 1.12484</strain>
    </source>
</reference>
<evidence type="ECO:0000313" key="3">
    <source>
        <dbReference type="Proteomes" id="UP000237983"/>
    </source>
</evidence>
<dbReference type="PANTHER" id="PTHR11614">
    <property type="entry name" value="PHOSPHOLIPASE-RELATED"/>
    <property type="match status" value="1"/>
</dbReference>
<dbReference type="SUPFAM" id="SSF53474">
    <property type="entry name" value="alpha/beta-Hydrolases"/>
    <property type="match status" value="1"/>
</dbReference>
<comment type="caution">
    <text evidence="2">The sequence shown here is derived from an EMBL/GenBank/DDBJ whole genome shotgun (WGS) entry which is preliminary data.</text>
</comment>
<sequence>MPKFTTFRDDLTFVDAHGVTIHYYAWRAAKPVGVVQIAHGLGEYAGRYENLAQELVNAGYSVYADDHRGHGRTGLEQHNGDATKLGRLGPGGLRAAADAIHQLSGIIRSELPGVPLAVVGHSWGSLMVQWILNKHAADYDAAVLTGTAYRVPGQMKSGPLNAAHKHLGSTGYEWLSRDPLVAQAFLEDPLTFYADARKLFGVRDGLHLYGLPSRTLGNDLPLLIMIGSEDPLGGERSVRELANAYIRRSHLTDVKVTVFAGARHDIFNETNRDEVIADLIAWLGEHLGDSTPEHDDK</sequence>
<evidence type="ECO:0000259" key="1">
    <source>
        <dbReference type="Pfam" id="PF12146"/>
    </source>
</evidence>
<dbReference type="InterPro" id="IPR022742">
    <property type="entry name" value="Hydrolase_4"/>
</dbReference>
<dbReference type="EMBL" id="PVTL01000008">
    <property type="protein sequence ID" value="PRY66935.1"/>
    <property type="molecule type" value="Genomic_DNA"/>
</dbReference>
<keyword evidence="2" id="KW-0378">Hydrolase</keyword>
<name>A0A2T0V9R6_9MICO</name>
<keyword evidence="3" id="KW-1185">Reference proteome</keyword>
<feature type="domain" description="Serine aminopeptidase S33" evidence="1">
    <location>
        <begin position="30"/>
        <end position="271"/>
    </location>
</feature>
<dbReference type="InterPro" id="IPR051044">
    <property type="entry name" value="MAG_DAG_Lipase"/>
</dbReference>
<dbReference type="InterPro" id="IPR029058">
    <property type="entry name" value="AB_hydrolase_fold"/>
</dbReference>
<organism evidence="2 3">
    <name type="scientific">Glaciihabitans tibetensis</name>
    <dbReference type="NCBI Taxonomy" id="1266600"/>
    <lineage>
        <taxon>Bacteria</taxon>
        <taxon>Bacillati</taxon>
        <taxon>Actinomycetota</taxon>
        <taxon>Actinomycetes</taxon>
        <taxon>Micrococcales</taxon>
        <taxon>Microbacteriaceae</taxon>
        <taxon>Glaciihabitans</taxon>
    </lineage>
</organism>
<dbReference type="OrthoDB" id="9806902at2"/>
<accession>A0A2T0V9R6</accession>
<dbReference type="Pfam" id="PF12146">
    <property type="entry name" value="Hydrolase_4"/>
    <property type="match status" value="1"/>
</dbReference>
<dbReference type="AlphaFoldDB" id="A0A2T0V9R6"/>
<dbReference type="Proteomes" id="UP000237983">
    <property type="component" value="Unassembled WGS sequence"/>
</dbReference>
<proteinExistence type="predicted"/>
<protein>
    <submittedName>
        <fullName evidence="2">Alpha-beta hydrolase superfamily lysophospholipase</fullName>
    </submittedName>
</protein>